<feature type="signal peptide" evidence="3">
    <location>
        <begin position="1"/>
        <end position="16"/>
    </location>
</feature>
<dbReference type="OrthoDB" id="9788661at2"/>
<gene>
    <name evidence="5" type="ORF">CPY51_12255</name>
</gene>
<evidence type="ECO:0000256" key="1">
    <source>
        <dbReference type="ARBA" id="ARBA00009387"/>
    </source>
</evidence>
<sequence length="401" mass="41501">MAMNGFSSLKRSFAYSAILCGALAGCASTDQHASKAELSPAQANVPHPATASTPAGVASTSGAAAATTVASVGSPQNDPATALPKSGRVQTTTAINQSPHGSAPITTVETAKIEPGQINAAQDRLAQTQSGPSAPQSGQAQVAIAAATGATTTSTSASAAYAPSDQPPIPTMVAIPTPNPARPGDMALQPVGGSAVDTAYAPIPLTPEMVAIQSVVPIPRPGEAPGAEATMVASATPSTQLPGLSYADARPHYDYNFDTTGPTVIPAVLTEGSEYDSNVPPAEKSYITQLIQKYAKLYQVPAALIHRVVHRESRYDPKAYNNAGYFGLMQIKYNTAKSMGYQGPASGLFDAETNIKYAAKYLSGAWKVADNKQDDAVHLYARGYYYDAKNKGMMDIATGNY</sequence>
<dbReference type="SUPFAM" id="SSF53955">
    <property type="entry name" value="Lysozyme-like"/>
    <property type="match status" value="1"/>
</dbReference>
<feature type="domain" description="Transglycosylase SLT" evidence="4">
    <location>
        <begin position="290"/>
        <end position="384"/>
    </location>
</feature>
<name>A0A2W4CTG3_9HYPH</name>
<protein>
    <submittedName>
        <fullName evidence="5">Transglycosylase</fullName>
    </submittedName>
</protein>
<comment type="similarity">
    <text evidence="1">Belongs to the virb1 family.</text>
</comment>
<feature type="region of interest" description="Disordered" evidence="2">
    <location>
        <begin position="122"/>
        <end position="142"/>
    </location>
</feature>
<accession>A0A2W4CTG3</accession>
<dbReference type="InterPro" id="IPR008258">
    <property type="entry name" value="Transglycosylase_SLT_dom_1"/>
</dbReference>
<keyword evidence="6" id="KW-1185">Reference proteome</keyword>
<dbReference type="AlphaFoldDB" id="A0A2W4CTG3"/>
<dbReference type="Pfam" id="PF01464">
    <property type="entry name" value="SLT"/>
    <property type="match status" value="1"/>
</dbReference>
<dbReference type="Proteomes" id="UP000248925">
    <property type="component" value="Unassembled WGS sequence"/>
</dbReference>
<reference evidence="5 6" key="1">
    <citation type="journal article" date="2018" name="Sci. Rep.">
        <title>Rhizobium tumorigenes sp. nov., a novel plant tumorigenic bacterium isolated from cane gall tumors on thornless blackberry.</title>
        <authorList>
            <person name="Kuzmanovi N."/>
            <person name="Smalla K."/>
            <person name="Gronow S."/>
            <person name="PuBawska J."/>
        </authorList>
    </citation>
    <scope>NUCLEOTIDE SEQUENCE [LARGE SCALE GENOMIC DNA]</scope>
    <source>
        <strain evidence="5 6">CCBAU 85046</strain>
    </source>
</reference>
<dbReference type="RefSeq" id="WP_111160505.1">
    <property type="nucleotide sequence ID" value="NZ_PCDP01000035.1"/>
</dbReference>
<evidence type="ECO:0000259" key="4">
    <source>
        <dbReference type="Pfam" id="PF01464"/>
    </source>
</evidence>
<feature type="chain" id="PRO_5016021692" evidence="3">
    <location>
        <begin position="17"/>
        <end position="401"/>
    </location>
</feature>
<evidence type="ECO:0000256" key="2">
    <source>
        <dbReference type="SAM" id="MobiDB-lite"/>
    </source>
</evidence>
<comment type="caution">
    <text evidence="5">The sequence shown here is derived from an EMBL/GenBank/DDBJ whole genome shotgun (WGS) entry which is preliminary data.</text>
</comment>
<dbReference type="Gene3D" id="1.10.530.10">
    <property type="match status" value="1"/>
</dbReference>
<keyword evidence="3" id="KW-0732">Signal</keyword>
<feature type="compositionally biased region" description="Low complexity" evidence="2">
    <location>
        <begin position="48"/>
        <end position="75"/>
    </location>
</feature>
<organism evidence="5 6">
    <name type="scientific">Rhizobium tubonense</name>
    <dbReference type="NCBI Taxonomy" id="484088"/>
    <lineage>
        <taxon>Bacteria</taxon>
        <taxon>Pseudomonadati</taxon>
        <taxon>Pseudomonadota</taxon>
        <taxon>Alphaproteobacteria</taxon>
        <taxon>Hyphomicrobiales</taxon>
        <taxon>Rhizobiaceae</taxon>
        <taxon>Rhizobium/Agrobacterium group</taxon>
        <taxon>Rhizobium</taxon>
    </lineage>
</organism>
<feature type="region of interest" description="Disordered" evidence="2">
    <location>
        <begin position="37"/>
        <end position="89"/>
    </location>
</feature>
<dbReference type="InterPro" id="IPR023346">
    <property type="entry name" value="Lysozyme-like_dom_sf"/>
</dbReference>
<evidence type="ECO:0000313" key="6">
    <source>
        <dbReference type="Proteomes" id="UP000248925"/>
    </source>
</evidence>
<evidence type="ECO:0000256" key="3">
    <source>
        <dbReference type="SAM" id="SignalP"/>
    </source>
</evidence>
<dbReference type="EMBL" id="PCDP01000035">
    <property type="protein sequence ID" value="PZM13655.1"/>
    <property type="molecule type" value="Genomic_DNA"/>
</dbReference>
<feature type="compositionally biased region" description="Polar residues" evidence="2">
    <location>
        <begin position="125"/>
        <end position="135"/>
    </location>
</feature>
<evidence type="ECO:0000313" key="5">
    <source>
        <dbReference type="EMBL" id="PZM13655.1"/>
    </source>
</evidence>
<proteinExistence type="inferred from homology"/>